<dbReference type="CDD" id="cd05400">
    <property type="entry name" value="NT_2-5OAS_ClassI-CCAase"/>
    <property type="match status" value="1"/>
</dbReference>
<protein>
    <recommendedName>
        <fullName evidence="4">Nucleotidyltransferase</fullName>
    </recommendedName>
</protein>
<accession>A0A1H7SQT5</accession>
<gene>
    <name evidence="2" type="ORF">SAMN04488526_3413</name>
</gene>
<dbReference type="STRING" id="188906.SAMN04488526_3413"/>
<organism evidence="2 3">
    <name type="scientific">Jannaschia helgolandensis</name>
    <dbReference type="NCBI Taxonomy" id="188906"/>
    <lineage>
        <taxon>Bacteria</taxon>
        <taxon>Pseudomonadati</taxon>
        <taxon>Pseudomonadota</taxon>
        <taxon>Alphaproteobacteria</taxon>
        <taxon>Rhodobacterales</taxon>
        <taxon>Roseobacteraceae</taxon>
        <taxon>Jannaschia</taxon>
    </lineage>
</organism>
<dbReference type="GO" id="GO:0051607">
    <property type="term" value="P:defense response to virus"/>
    <property type="evidence" value="ECO:0007669"/>
    <property type="project" value="UniProtKB-KW"/>
</dbReference>
<dbReference type="AlphaFoldDB" id="A0A1H7SQT5"/>
<proteinExistence type="predicted"/>
<evidence type="ECO:0008006" key="4">
    <source>
        <dbReference type="Google" id="ProtNLM"/>
    </source>
</evidence>
<evidence type="ECO:0000313" key="2">
    <source>
        <dbReference type="EMBL" id="SEL75020.1"/>
    </source>
</evidence>
<feature type="non-terminal residue" evidence="2">
    <location>
        <position position="207"/>
    </location>
</feature>
<dbReference type="Pfam" id="PF18144">
    <property type="entry name" value="SMODS"/>
    <property type="match status" value="1"/>
</dbReference>
<dbReference type="EMBL" id="FNZQ01000009">
    <property type="protein sequence ID" value="SEL75020.1"/>
    <property type="molecule type" value="Genomic_DNA"/>
</dbReference>
<sequence length="207" mass="23181">MNQMLRQPLTDSDIRRRTQIFTILDEIGEDLDLTETQFDRARQSYGAVGDWLSGSTDPLLVSVLVYLQGSSALGTAVKPIGRREFDVDLICFCAGIASGISPATLKAAVGNRLKEHATYVRLLEEKKRCWRLNYAGDFHLDLSPTIANPVCGNRGELVPDRALKEWHPTNPRAYKTLFDERAALRPTFVGKFIAMQRDEATVEPFPV</sequence>
<reference evidence="2 3" key="1">
    <citation type="submission" date="2016-10" db="EMBL/GenBank/DDBJ databases">
        <authorList>
            <person name="de Groot N.N."/>
        </authorList>
    </citation>
    <scope>NUCLEOTIDE SEQUENCE [LARGE SCALE GENOMIC DNA]</scope>
    <source>
        <strain evidence="2 3">DSM 14858</strain>
    </source>
</reference>
<dbReference type="InterPro" id="IPR006116">
    <property type="entry name" value="NT_2-5OAS_ClassI-CCAase"/>
</dbReference>
<dbReference type="RefSeq" id="WP_139204734.1">
    <property type="nucleotide sequence ID" value="NZ_FNZQ01000009.1"/>
</dbReference>
<dbReference type="GO" id="GO:0016779">
    <property type="term" value="F:nucleotidyltransferase activity"/>
    <property type="evidence" value="ECO:0007669"/>
    <property type="project" value="InterPro"/>
</dbReference>
<dbReference type="Proteomes" id="UP000199283">
    <property type="component" value="Unassembled WGS sequence"/>
</dbReference>
<keyword evidence="1" id="KW-0051">Antiviral defense</keyword>
<dbReference type="OrthoDB" id="1118920at2"/>
<evidence type="ECO:0000313" key="3">
    <source>
        <dbReference type="Proteomes" id="UP000199283"/>
    </source>
</evidence>
<keyword evidence="3" id="KW-1185">Reference proteome</keyword>
<evidence type="ECO:0000256" key="1">
    <source>
        <dbReference type="ARBA" id="ARBA00023118"/>
    </source>
</evidence>
<name>A0A1H7SQT5_9RHOB</name>